<dbReference type="InterPro" id="IPR046457">
    <property type="entry name" value="PMI_typeI_cat"/>
</dbReference>
<evidence type="ECO:0000259" key="14">
    <source>
        <dbReference type="Pfam" id="PF01238"/>
    </source>
</evidence>
<dbReference type="AlphaFoldDB" id="A0A316V7H5"/>
<evidence type="ECO:0000259" key="16">
    <source>
        <dbReference type="Pfam" id="PF20511"/>
    </source>
</evidence>
<comment type="pathway">
    <text evidence="3 12">Nucleotide-sugar biosynthesis; GDP-alpha-D-mannose biosynthesis; alpha-D-mannose 1-phosphate from D-fructose 6-phosphate: step 1/2.</text>
</comment>
<protein>
    <recommendedName>
        <fullName evidence="6 10">Mannose-6-phosphate isomerase</fullName>
        <ecNumber evidence="5 10">5.3.1.8</ecNumber>
    </recommendedName>
</protein>
<feature type="domain" description="DUF985" evidence="15">
    <location>
        <begin position="1"/>
        <end position="62"/>
    </location>
</feature>
<dbReference type="GO" id="GO:0005975">
    <property type="term" value="P:carbohydrate metabolic process"/>
    <property type="evidence" value="ECO:0007669"/>
    <property type="project" value="InterPro"/>
</dbReference>
<evidence type="ECO:0000256" key="3">
    <source>
        <dbReference type="ARBA" id="ARBA00004666"/>
    </source>
</evidence>
<dbReference type="EC" id="5.3.1.8" evidence="5 10"/>
<dbReference type="UniPathway" id="UPA00126">
    <property type="reaction ID" value="UER00423"/>
</dbReference>
<gene>
    <name evidence="18" type="ORF">FA14DRAFT_181140</name>
</gene>
<dbReference type="InterPro" id="IPR046456">
    <property type="entry name" value="PMI_typeI_C"/>
</dbReference>
<dbReference type="InterPro" id="IPR046458">
    <property type="entry name" value="PMI_typeI_hel"/>
</dbReference>
<dbReference type="InterPro" id="IPR014710">
    <property type="entry name" value="RmlC-like_jellyroll"/>
</dbReference>
<dbReference type="PRINTS" id="PR00714">
    <property type="entry name" value="MAN6PISMRASE"/>
</dbReference>
<keyword evidence="9 10" id="KW-0413">Isomerase</keyword>
<name>A0A316V7H5_9BASI</name>
<comment type="cofactor">
    <cofactor evidence="10">
        <name>Zn(2+)</name>
        <dbReference type="ChEBI" id="CHEBI:29105"/>
    </cofactor>
    <text evidence="10">Binds 1 zinc ion per subunit.</text>
</comment>
<keyword evidence="19" id="KW-1185">Reference proteome</keyword>
<dbReference type="Pfam" id="PF06172">
    <property type="entry name" value="Cupin_5"/>
    <property type="match status" value="1"/>
</dbReference>
<dbReference type="Pfam" id="PF20511">
    <property type="entry name" value="PMI_typeI_cat"/>
    <property type="match status" value="1"/>
</dbReference>
<evidence type="ECO:0000256" key="7">
    <source>
        <dbReference type="ARBA" id="ARBA00022723"/>
    </source>
</evidence>
<dbReference type="InterPro" id="IPR016305">
    <property type="entry name" value="Mannose-6-P_Isomerase"/>
</dbReference>
<evidence type="ECO:0000256" key="2">
    <source>
        <dbReference type="ARBA" id="ARBA00002564"/>
    </source>
</evidence>
<dbReference type="RefSeq" id="XP_025352753.1">
    <property type="nucleotide sequence ID" value="XM_025501068.1"/>
</dbReference>
<evidence type="ECO:0000256" key="11">
    <source>
        <dbReference type="RuleBase" id="RU004189"/>
    </source>
</evidence>
<evidence type="ECO:0000256" key="6">
    <source>
        <dbReference type="ARBA" id="ARBA00018236"/>
    </source>
</evidence>
<feature type="compositionally biased region" description="Polar residues" evidence="13">
    <location>
        <begin position="454"/>
        <end position="470"/>
    </location>
</feature>
<dbReference type="InParanoid" id="A0A316V7H5"/>
<dbReference type="InterPro" id="IPR018050">
    <property type="entry name" value="Pmannose_isomerase-type1_CS"/>
</dbReference>
<evidence type="ECO:0000256" key="12">
    <source>
        <dbReference type="RuleBase" id="RU004248"/>
    </source>
</evidence>
<dbReference type="OrthoDB" id="6605218at2759"/>
<organism evidence="18 19">
    <name type="scientific">Meira miltonrushii</name>
    <dbReference type="NCBI Taxonomy" id="1280837"/>
    <lineage>
        <taxon>Eukaryota</taxon>
        <taxon>Fungi</taxon>
        <taxon>Dikarya</taxon>
        <taxon>Basidiomycota</taxon>
        <taxon>Ustilaginomycotina</taxon>
        <taxon>Exobasidiomycetes</taxon>
        <taxon>Exobasidiales</taxon>
        <taxon>Brachybasidiaceae</taxon>
        <taxon>Meira</taxon>
    </lineage>
</organism>
<dbReference type="GO" id="GO:0005829">
    <property type="term" value="C:cytosol"/>
    <property type="evidence" value="ECO:0007669"/>
    <property type="project" value="TreeGrafter"/>
</dbReference>
<dbReference type="CDD" id="cd07011">
    <property type="entry name" value="cupin_PMI_type_I_N"/>
    <property type="match status" value="1"/>
</dbReference>
<evidence type="ECO:0000256" key="4">
    <source>
        <dbReference type="ARBA" id="ARBA00010772"/>
    </source>
</evidence>
<evidence type="ECO:0000313" key="19">
    <source>
        <dbReference type="Proteomes" id="UP000245771"/>
    </source>
</evidence>
<comment type="catalytic activity">
    <reaction evidence="1 10">
        <text>D-mannose 6-phosphate = D-fructose 6-phosphate</text>
        <dbReference type="Rhea" id="RHEA:12356"/>
        <dbReference type="ChEBI" id="CHEBI:58735"/>
        <dbReference type="ChEBI" id="CHEBI:61527"/>
        <dbReference type="EC" id="5.3.1.8"/>
    </reaction>
</comment>
<dbReference type="Pfam" id="PF20512">
    <property type="entry name" value="PMI_typeI_hel"/>
    <property type="match status" value="1"/>
</dbReference>
<dbReference type="PROSITE" id="PS00965">
    <property type="entry name" value="PMI_I_1"/>
    <property type="match status" value="1"/>
</dbReference>
<dbReference type="GeneID" id="37022849"/>
<keyword evidence="7" id="KW-0479">Metal-binding</keyword>
<dbReference type="STRING" id="1280837.A0A316V7H5"/>
<evidence type="ECO:0000256" key="8">
    <source>
        <dbReference type="ARBA" id="ARBA00022833"/>
    </source>
</evidence>
<feature type="domain" description="Phosphomannose isomerase type I C-terminal" evidence="14">
    <location>
        <begin position="472"/>
        <end position="517"/>
    </location>
</feature>
<dbReference type="GO" id="GO:0009298">
    <property type="term" value="P:GDP-mannose biosynthetic process"/>
    <property type="evidence" value="ECO:0007669"/>
    <property type="project" value="UniProtKB-UniPathway"/>
</dbReference>
<dbReference type="NCBIfam" id="TIGR00218">
    <property type="entry name" value="manA"/>
    <property type="match status" value="1"/>
</dbReference>
<comment type="similarity">
    <text evidence="4 11">Belongs to the mannose-6-phosphate isomerase type 1 family.</text>
</comment>
<evidence type="ECO:0000256" key="9">
    <source>
        <dbReference type="ARBA" id="ARBA00023235"/>
    </source>
</evidence>
<dbReference type="Gene3D" id="2.60.120.10">
    <property type="entry name" value="Jelly Rolls"/>
    <property type="match status" value="3"/>
</dbReference>
<evidence type="ECO:0000259" key="15">
    <source>
        <dbReference type="Pfam" id="PF06172"/>
    </source>
</evidence>
<accession>A0A316V7H5</accession>
<dbReference type="InterPro" id="IPR001250">
    <property type="entry name" value="Man6P_Isoase-1"/>
</dbReference>
<comment type="function">
    <text evidence="2">Involved in the synthesis of the GDP-mannose and dolichol-phosphate-mannose required for a number of critical mannosyl transfer reactions.</text>
</comment>
<dbReference type="GO" id="GO:0004476">
    <property type="term" value="F:mannose-6-phosphate isomerase activity"/>
    <property type="evidence" value="ECO:0007669"/>
    <property type="project" value="UniProtKB-EC"/>
</dbReference>
<dbReference type="Proteomes" id="UP000245771">
    <property type="component" value="Unassembled WGS sequence"/>
</dbReference>
<dbReference type="Gene3D" id="1.10.441.10">
    <property type="entry name" value="Phosphomannose Isomerase, domain 2"/>
    <property type="match status" value="1"/>
</dbReference>
<dbReference type="SUPFAM" id="SSF51182">
    <property type="entry name" value="RmlC-like cupins"/>
    <property type="match status" value="2"/>
</dbReference>
<dbReference type="InterPro" id="IPR011051">
    <property type="entry name" value="RmlC_Cupin_sf"/>
</dbReference>
<proteinExistence type="inferred from homology"/>
<dbReference type="PANTHER" id="PTHR10309:SF0">
    <property type="entry name" value="MANNOSE-6-PHOSPHATE ISOMERASE"/>
    <property type="match status" value="1"/>
</dbReference>
<dbReference type="Pfam" id="PF01238">
    <property type="entry name" value="PMI_typeI_C"/>
    <property type="match status" value="1"/>
</dbReference>
<keyword evidence="8 10" id="KW-0862">Zinc</keyword>
<feature type="region of interest" description="Disordered" evidence="13">
    <location>
        <begin position="438"/>
        <end position="470"/>
    </location>
</feature>
<evidence type="ECO:0000256" key="1">
    <source>
        <dbReference type="ARBA" id="ARBA00000757"/>
    </source>
</evidence>
<reference evidence="18 19" key="1">
    <citation type="journal article" date="2018" name="Mol. Biol. Evol.">
        <title>Broad Genomic Sampling Reveals a Smut Pathogenic Ancestry of the Fungal Clade Ustilaginomycotina.</title>
        <authorList>
            <person name="Kijpornyongpan T."/>
            <person name="Mondo S.J."/>
            <person name="Barry K."/>
            <person name="Sandor L."/>
            <person name="Lee J."/>
            <person name="Lipzen A."/>
            <person name="Pangilinan J."/>
            <person name="LaButti K."/>
            <person name="Hainaut M."/>
            <person name="Henrissat B."/>
            <person name="Grigoriev I.V."/>
            <person name="Spatafora J.W."/>
            <person name="Aime M.C."/>
        </authorList>
    </citation>
    <scope>NUCLEOTIDE SEQUENCE [LARGE SCALE GENOMIC DNA]</scope>
    <source>
        <strain evidence="18 19">MCA 3882</strain>
    </source>
</reference>
<dbReference type="PANTHER" id="PTHR10309">
    <property type="entry name" value="MANNOSE-6-PHOSPHATE ISOMERASE"/>
    <property type="match status" value="1"/>
</dbReference>
<sequence length="561" mass="61813">MGEDMAKGEVRQLMVGGDEWKVSENPKQDREWAQRYPEKGEFVGGLISEVVTPGFDWRDHEYMTIALLKKLFGSDQRKRITQLTGQLLNISQMTSSSSTNSGPYGPVFQLIPGVQSYDWGKTIAQGSLVAQFAEATSESHFKREDGKPYAELWMGTHSTLPSSIIPPNGEGKNEYPTLASYLQEYPNLVGDKVQERFAGSTSWKGELPFLFKILSIGKALSIQAHPDKELARRLHAEKPKMYKDNNHKPEMAIALTKFEGFCGFRPLKQIAHFIEIVPEFQSVINPNDQLKSSLAKVKSASSIDATETKKLLREIFSALMNAEESLVKKSVSKIAQRYESAINSGKASTLEVEEDLAKLVITLNAQFPEDVGVLCSFVLNVVHLEPGQAAFLKANEPHAYIDGEIVECMAASDNVVRAGLTPKARDVQVLVDMLTYEDSPSDEKRMQPQPFKPDQSSANAHKYTQSSNDAPSLLYDPPIDEFSVVRTVLQANESETHRAISGPSILIVTAGKGSLSAQISSSHTFSVDTPGKVYFVGANTPITLQSTGSDPLITYRAFVEA</sequence>
<dbReference type="InterPro" id="IPR009327">
    <property type="entry name" value="Cupin_DUF985"/>
</dbReference>
<dbReference type="PROSITE" id="PS00966">
    <property type="entry name" value="PMI_I_2"/>
    <property type="match status" value="1"/>
</dbReference>
<dbReference type="GO" id="GO:0008270">
    <property type="term" value="F:zinc ion binding"/>
    <property type="evidence" value="ECO:0007669"/>
    <property type="project" value="InterPro"/>
</dbReference>
<feature type="domain" description="Phosphomannose isomerase type I helical insertion" evidence="17">
    <location>
        <begin position="296"/>
        <end position="379"/>
    </location>
</feature>
<evidence type="ECO:0000259" key="17">
    <source>
        <dbReference type="Pfam" id="PF20512"/>
    </source>
</evidence>
<dbReference type="FunCoup" id="A0A316V7H5">
    <property type="interactions" value="360"/>
</dbReference>
<feature type="domain" description="Phosphomannose isomerase type I catalytic" evidence="16">
    <location>
        <begin position="107"/>
        <end position="267"/>
    </location>
</feature>
<evidence type="ECO:0000256" key="5">
    <source>
        <dbReference type="ARBA" id="ARBA00011956"/>
    </source>
</evidence>
<evidence type="ECO:0000313" key="18">
    <source>
        <dbReference type="EMBL" id="PWN32451.1"/>
    </source>
</evidence>
<evidence type="ECO:0000256" key="13">
    <source>
        <dbReference type="SAM" id="MobiDB-lite"/>
    </source>
</evidence>
<dbReference type="EMBL" id="KZ819605">
    <property type="protein sequence ID" value="PWN32451.1"/>
    <property type="molecule type" value="Genomic_DNA"/>
</dbReference>
<evidence type="ECO:0000256" key="10">
    <source>
        <dbReference type="RuleBase" id="RU000611"/>
    </source>
</evidence>